<keyword evidence="5" id="KW-1185">Reference proteome</keyword>
<evidence type="ECO:0000313" key="4">
    <source>
        <dbReference type="EMBL" id="MET3662750.1"/>
    </source>
</evidence>
<keyword evidence="2" id="KW-0046">Antibiotic resistance</keyword>
<evidence type="ECO:0000313" key="5">
    <source>
        <dbReference type="Proteomes" id="UP001549143"/>
    </source>
</evidence>
<keyword evidence="4" id="KW-0012">Acyltransferase</keyword>
<dbReference type="Pfam" id="PF13523">
    <property type="entry name" value="Acetyltransf_8"/>
    <property type="match status" value="1"/>
</dbReference>
<dbReference type="PANTHER" id="PTHR31438">
    <property type="entry name" value="LYSINE N-ACYLTRANSFERASE C17G9.06C-RELATED"/>
    <property type="match status" value="1"/>
</dbReference>
<accession>A0ABV2KNT8</accession>
<dbReference type="EC" id="2.3.1.82" evidence="4"/>
<name>A0ABV2KNT8_9HYPH</name>
<evidence type="ECO:0000256" key="2">
    <source>
        <dbReference type="ARBA" id="ARBA00023251"/>
    </source>
</evidence>
<protein>
    <submittedName>
        <fullName evidence="4">Aminoglycoside 6'-N-acetyltransferase</fullName>
        <ecNumber evidence="4">2.3.1.82</ecNumber>
    </submittedName>
</protein>
<dbReference type="GO" id="GO:0047663">
    <property type="term" value="F:aminoglycoside 6'-N-acetyltransferase activity"/>
    <property type="evidence" value="ECO:0007669"/>
    <property type="project" value="UniProtKB-EC"/>
</dbReference>
<dbReference type="Proteomes" id="UP001549143">
    <property type="component" value="Unassembled WGS sequence"/>
</dbReference>
<dbReference type="SMART" id="SM01006">
    <property type="entry name" value="AlcB"/>
    <property type="match status" value="1"/>
</dbReference>
<evidence type="ECO:0000259" key="3">
    <source>
        <dbReference type="PROSITE" id="PS51186"/>
    </source>
</evidence>
<dbReference type="SUPFAM" id="SSF55729">
    <property type="entry name" value="Acyl-CoA N-acyltransferases (Nat)"/>
    <property type="match status" value="1"/>
</dbReference>
<organism evidence="4 5">
    <name type="scientific">Aquamicrobium ahrensii</name>
    <dbReference type="NCBI Taxonomy" id="469551"/>
    <lineage>
        <taxon>Bacteria</taxon>
        <taxon>Pseudomonadati</taxon>
        <taxon>Pseudomonadota</taxon>
        <taxon>Alphaproteobacteria</taxon>
        <taxon>Hyphomicrobiales</taxon>
        <taxon>Phyllobacteriaceae</taxon>
        <taxon>Aquamicrobium</taxon>
    </lineage>
</organism>
<dbReference type="PANTHER" id="PTHR31438:SF1">
    <property type="entry name" value="LYSINE N-ACYLTRANSFERASE C17G9.06C-RELATED"/>
    <property type="match status" value="1"/>
</dbReference>
<reference evidence="4 5" key="1">
    <citation type="submission" date="2024-06" db="EMBL/GenBank/DDBJ databases">
        <title>Genomic Encyclopedia of Type Strains, Phase IV (KMG-IV): sequencing the most valuable type-strain genomes for metagenomic binning, comparative biology and taxonomic classification.</title>
        <authorList>
            <person name="Goeker M."/>
        </authorList>
    </citation>
    <scope>NUCLEOTIDE SEQUENCE [LARGE SCALE GENOMIC DNA]</scope>
    <source>
        <strain evidence="4 5">DSM 19730</strain>
    </source>
</reference>
<dbReference type="Gene3D" id="3.40.630.30">
    <property type="match status" value="1"/>
</dbReference>
<dbReference type="EMBL" id="JBEPMN010000014">
    <property type="protein sequence ID" value="MET3662750.1"/>
    <property type="molecule type" value="Genomic_DNA"/>
</dbReference>
<evidence type="ECO:0000256" key="1">
    <source>
        <dbReference type="ARBA" id="ARBA00004924"/>
    </source>
</evidence>
<sequence length="170" mass="19067">MRPDDEDAYGFRPLTRADLPLLARWLAEPHVARWWGERDRELESIASHIDSIAVEPFIIELDGKPVGYIQSYDPYLEEGDNPFDDQPFGTLGIDQFIGEPSLVGFGHGPRLITQFAQMMFEEGAPRLIVDPAPTNSRAIRAYEKAGFRPLGPRNTPDGEALLMVLDAEDD</sequence>
<gene>
    <name evidence="4" type="ORF">ABID44_003099</name>
</gene>
<keyword evidence="4" id="KW-0808">Transferase</keyword>
<dbReference type="PROSITE" id="PS51186">
    <property type="entry name" value="GNAT"/>
    <property type="match status" value="1"/>
</dbReference>
<dbReference type="InterPro" id="IPR019432">
    <property type="entry name" value="Acyltransferase_MbtK/IucB-like"/>
</dbReference>
<feature type="domain" description="N-acetyltransferase" evidence="3">
    <location>
        <begin position="9"/>
        <end position="168"/>
    </location>
</feature>
<dbReference type="InterPro" id="IPR000182">
    <property type="entry name" value="GNAT_dom"/>
</dbReference>
<comment type="caution">
    <text evidence="4">The sequence shown here is derived from an EMBL/GenBank/DDBJ whole genome shotgun (WGS) entry which is preliminary data.</text>
</comment>
<dbReference type="RefSeq" id="WP_354152597.1">
    <property type="nucleotide sequence ID" value="NZ_JBEPMN010000014.1"/>
</dbReference>
<dbReference type="InterPro" id="IPR016181">
    <property type="entry name" value="Acyl_CoA_acyltransferase"/>
</dbReference>
<comment type="pathway">
    <text evidence="1">Siderophore biosynthesis.</text>
</comment>
<dbReference type="CDD" id="cd04301">
    <property type="entry name" value="NAT_SF"/>
    <property type="match status" value="1"/>
</dbReference>
<proteinExistence type="predicted"/>